<feature type="transmembrane region" description="Helical" evidence="1">
    <location>
        <begin position="89"/>
        <end position="111"/>
    </location>
</feature>
<feature type="transmembrane region" description="Helical" evidence="1">
    <location>
        <begin position="164"/>
        <end position="192"/>
    </location>
</feature>
<dbReference type="Proteomes" id="UP000186351">
    <property type="component" value="Chromosome"/>
</dbReference>
<evidence type="ECO:0000256" key="1">
    <source>
        <dbReference type="SAM" id="Phobius"/>
    </source>
</evidence>
<organism evidence="2 3">
    <name type="scientific">Muribaculum intestinale</name>
    <dbReference type="NCBI Taxonomy" id="1796646"/>
    <lineage>
        <taxon>Bacteria</taxon>
        <taxon>Pseudomonadati</taxon>
        <taxon>Bacteroidota</taxon>
        <taxon>Bacteroidia</taxon>
        <taxon>Bacteroidales</taxon>
        <taxon>Muribaculaceae</taxon>
        <taxon>Muribaculum</taxon>
    </lineage>
</organism>
<reference evidence="3" key="1">
    <citation type="submission" date="2016-04" db="EMBL/GenBank/DDBJ databases">
        <title>Complete Genome Sequences of Twelve Strains of a Stable Defined Moderately Diverse Mouse Microbiota 2 (sDMDMm2).</title>
        <authorList>
            <person name="Uchimura Y."/>
            <person name="Wyss M."/>
            <person name="Brugiroux S."/>
            <person name="Limenitakis J.P."/>
            <person name="Stecher B."/>
            <person name="McCoy K.D."/>
            <person name="Macpherson A.J."/>
        </authorList>
    </citation>
    <scope>NUCLEOTIDE SEQUENCE [LARGE SCALE GENOMIC DNA]</scope>
    <source>
        <strain evidence="3">YL27</strain>
    </source>
</reference>
<proteinExistence type="predicted"/>
<keyword evidence="3" id="KW-1185">Reference proteome</keyword>
<protein>
    <submittedName>
        <fullName evidence="2">Uncharacterized protein</fullName>
    </submittedName>
</protein>
<dbReference type="EMBL" id="CP015402">
    <property type="protein sequence ID" value="ANU64608.1"/>
    <property type="molecule type" value="Genomic_DNA"/>
</dbReference>
<keyword evidence="1" id="KW-1133">Transmembrane helix</keyword>
<keyword evidence="1" id="KW-0472">Membrane</keyword>
<accession>A0A1Z2XFS3</accession>
<gene>
    <name evidence="2" type="ORF">A4V02_13350</name>
</gene>
<dbReference type="KEGG" id="pary:A4V02_13350"/>
<dbReference type="RefSeq" id="WP_084274170.1">
    <property type="nucleotide sequence ID" value="NZ_CASAJK010000015.1"/>
</dbReference>
<sequence>MYDMIDNNRFAYFLNVMHYCIWRGDIRVGHVLYKVIGGFLLVFATLFLTKKYKGRLCAHLANHEKETHDYFYNKKSGFHIRWAHHRFGMFYLCYSVFLSFLIAGILLRNFVAVINPTLFIIISIIPIVVSYIPAYKAVFTDSRYLKYFKQFEKEDNRWHKKWTLITWIFCVGGIVIEIFGIITMMAIVVGGYNNIDLPFLPH</sequence>
<dbReference type="STRING" id="1796646.A4V02_13350"/>
<keyword evidence="1" id="KW-0812">Transmembrane</keyword>
<feature type="transmembrane region" description="Helical" evidence="1">
    <location>
        <begin position="117"/>
        <end position="139"/>
    </location>
</feature>
<evidence type="ECO:0000313" key="3">
    <source>
        <dbReference type="Proteomes" id="UP000186351"/>
    </source>
</evidence>
<accession>A0A1B1SCR8</accession>
<dbReference type="AlphaFoldDB" id="A0A1B1SCR8"/>
<evidence type="ECO:0000313" key="2">
    <source>
        <dbReference type="EMBL" id="ANU64608.1"/>
    </source>
</evidence>
<name>A0A1B1SCR8_9BACT</name>
<feature type="transmembrane region" description="Helical" evidence="1">
    <location>
        <begin position="31"/>
        <end position="49"/>
    </location>
</feature>